<evidence type="ECO:0000313" key="4">
    <source>
        <dbReference type="EMBL" id="KNE19833.1"/>
    </source>
</evidence>
<dbReference type="AlphaFoldDB" id="A0A0L0QNK3"/>
<dbReference type="Gene3D" id="3.20.20.30">
    <property type="entry name" value="Luciferase-like domain"/>
    <property type="match status" value="1"/>
</dbReference>
<dbReference type="Pfam" id="PF00296">
    <property type="entry name" value="Bac_luciferase"/>
    <property type="match status" value="1"/>
</dbReference>
<dbReference type="InterPro" id="IPR011251">
    <property type="entry name" value="Luciferase-like_dom"/>
</dbReference>
<keyword evidence="5" id="KW-1185">Reference proteome</keyword>
<dbReference type="OrthoDB" id="9780518at2"/>
<dbReference type="EMBL" id="LGTO01000007">
    <property type="protein sequence ID" value="KNE19833.1"/>
    <property type="molecule type" value="Genomic_DNA"/>
</dbReference>
<protein>
    <submittedName>
        <fullName evidence="4">Luciferase</fullName>
    </submittedName>
</protein>
<dbReference type="InterPro" id="IPR036661">
    <property type="entry name" value="Luciferase-like_sf"/>
</dbReference>
<reference evidence="5" key="1">
    <citation type="submission" date="2015-07" db="EMBL/GenBank/DDBJ databases">
        <title>Fjat-10053 dsm26.</title>
        <authorList>
            <person name="Liu B."/>
            <person name="Wang J."/>
            <person name="Zhu Y."/>
            <person name="Liu G."/>
            <person name="Chen Q."/>
            <person name="Chen Z."/>
            <person name="Lan J."/>
            <person name="Che J."/>
            <person name="Ge C."/>
            <person name="Shi H."/>
            <person name="Pan Z."/>
            <person name="Liu X."/>
        </authorList>
    </citation>
    <scope>NUCLEOTIDE SEQUENCE [LARGE SCALE GENOMIC DNA]</scope>
    <source>
        <strain evidence="5">DSM 26</strain>
    </source>
</reference>
<evidence type="ECO:0000256" key="2">
    <source>
        <dbReference type="SAM" id="MobiDB-lite"/>
    </source>
</evidence>
<dbReference type="InterPro" id="IPR050766">
    <property type="entry name" value="Bact_Lucif_Oxidored"/>
</dbReference>
<organism evidence="4 5">
    <name type="scientific">Virgibacillus pantothenticus</name>
    <dbReference type="NCBI Taxonomy" id="1473"/>
    <lineage>
        <taxon>Bacteria</taxon>
        <taxon>Bacillati</taxon>
        <taxon>Bacillota</taxon>
        <taxon>Bacilli</taxon>
        <taxon>Bacillales</taxon>
        <taxon>Bacillaceae</taxon>
        <taxon>Virgibacillus</taxon>
    </lineage>
</organism>
<dbReference type="PANTHER" id="PTHR30137:SF20">
    <property type="entry name" value="N-ACETYL-S-ALKYLCYSTEINE MONOOXYGENASE"/>
    <property type="match status" value="1"/>
</dbReference>
<feature type="region of interest" description="Disordered" evidence="2">
    <location>
        <begin position="239"/>
        <end position="259"/>
    </location>
</feature>
<dbReference type="SUPFAM" id="SSF51679">
    <property type="entry name" value="Bacterial luciferase-like"/>
    <property type="match status" value="1"/>
</dbReference>
<dbReference type="GO" id="GO:0005829">
    <property type="term" value="C:cytosol"/>
    <property type="evidence" value="ECO:0007669"/>
    <property type="project" value="TreeGrafter"/>
</dbReference>
<dbReference type="InterPro" id="IPR019949">
    <property type="entry name" value="CmoO-like"/>
</dbReference>
<comment type="caution">
    <text evidence="4">The sequence shown here is derived from an EMBL/GenBank/DDBJ whole genome shotgun (WGS) entry which is preliminary data.</text>
</comment>
<dbReference type="PATRIC" id="fig|1473.5.peg.1775"/>
<evidence type="ECO:0000256" key="1">
    <source>
        <dbReference type="ARBA" id="ARBA00007789"/>
    </source>
</evidence>
<gene>
    <name evidence="4" type="ORF">AFK71_15545</name>
</gene>
<dbReference type="Proteomes" id="UP000036780">
    <property type="component" value="Unassembled WGS sequence"/>
</dbReference>
<dbReference type="PANTHER" id="PTHR30137">
    <property type="entry name" value="LUCIFERASE-LIKE MONOOXYGENASE"/>
    <property type="match status" value="1"/>
</dbReference>
<dbReference type="CDD" id="cd00347">
    <property type="entry name" value="Flavin_utilizing_monoxygenases"/>
    <property type="match status" value="2"/>
</dbReference>
<dbReference type="GO" id="GO:0016705">
    <property type="term" value="F:oxidoreductase activity, acting on paired donors, with incorporation or reduction of molecular oxygen"/>
    <property type="evidence" value="ECO:0007669"/>
    <property type="project" value="InterPro"/>
</dbReference>
<dbReference type="GeneID" id="66871080"/>
<evidence type="ECO:0000313" key="5">
    <source>
        <dbReference type="Proteomes" id="UP000036780"/>
    </source>
</evidence>
<evidence type="ECO:0000259" key="3">
    <source>
        <dbReference type="Pfam" id="PF00296"/>
    </source>
</evidence>
<feature type="domain" description="Luciferase-like" evidence="3">
    <location>
        <begin position="1"/>
        <end position="290"/>
    </location>
</feature>
<comment type="similarity">
    <text evidence="1">To bacterial alkanal monooxygenase alpha and beta chains.</text>
</comment>
<proteinExistence type="predicted"/>
<name>A0A0L0QNK3_VIRPA</name>
<dbReference type="NCBIfam" id="TIGR03558">
    <property type="entry name" value="oxido_grp_1"/>
    <property type="match status" value="1"/>
</dbReference>
<sequence>MKLSILDQVPILSGATPKEAISATLELAEMADQLGFTRYWVAEHHDMELFACPAPDILLGLIGSRTEKMKIGAGAVLLPHYRPFNVTERYNLLATLYPKRVDVGIGRAPGGSAEATIALSGNFLQNVKNISADIDELVAFFQQTFAKDHLYANVTATPIPDFPPDLWLLGTSEKSAKLAAEKGMSYVFGHFMTDKDGPAIVDRYRKRYNGKVIVSVSVICAATFEAARKLAERSYMEKKKHEEKHLTQAKGKAVRDRDRANDDMFTEKLNAQYVLGNPEQVHKQLQSLQAIYQADEIMILTNTPDYESRKTSYQLIAQACL</sequence>
<dbReference type="RefSeq" id="WP_050352391.1">
    <property type="nucleotide sequence ID" value="NZ_BOSN01000008.1"/>
</dbReference>
<accession>A0A0L0QNK3</accession>